<evidence type="ECO:0000256" key="1">
    <source>
        <dbReference type="SAM" id="MobiDB-lite"/>
    </source>
</evidence>
<protein>
    <submittedName>
        <fullName evidence="2">Uncharacterized protein</fullName>
    </submittedName>
</protein>
<organism evidence="2 3">
    <name type="scientific">Caenorhabditis auriculariae</name>
    <dbReference type="NCBI Taxonomy" id="2777116"/>
    <lineage>
        <taxon>Eukaryota</taxon>
        <taxon>Metazoa</taxon>
        <taxon>Ecdysozoa</taxon>
        <taxon>Nematoda</taxon>
        <taxon>Chromadorea</taxon>
        <taxon>Rhabditida</taxon>
        <taxon>Rhabditina</taxon>
        <taxon>Rhabditomorpha</taxon>
        <taxon>Rhabditoidea</taxon>
        <taxon>Rhabditidae</taxon>
        <taxon>Peloderinae</taxon>
        <taxon>Caenorhabditis</taxon>
    </lineage>
</organism>
<dbReference type="EMBL" id="CAJGYM010000072">
    <property type="protein sequence ID" value="CAD6196399.1"/>
    <property type="molecule type" value="Genomic_DNA"/>
</dbReference>
<evidence type="ECO:0000313" key="3">
    <source>
        <dbReference type="Proteomes" id="UP000835052"/>
    </source>
</evidence>
<name>A0A8S1HL20_9PELO</name>
<evidence type="ECO:0000313" key="2">
    <source>
        <dbReference type="EMBL" id="CAD6196399.1"/>
    </source>
</evidence>
<feature type="region of interest" description="Disordered" evidence="1">
    <location>
        <begin position="12"/>
        <end position="79"/>
    </location>
</feature>
<accession>A0A8S1HL20</accession>
<sequence>MLAVMRARRVVERVGRAQRKCCSQSDEEEERVSGDQMTPYDAESRRREKKQQKDRTDREAASDAARDALAAVDDIGSMG</sequence>
<dbReference type="AlphaFoldDB" id="A0A8S1HL20"/>
<feature type="compositionally biased region" description="Low complexity" evidence="1">
    <location>
        <begin position="67"/>
        <end position="79"/>
    </location>
</feature>
<feature type="compositionally biased region" description="Basic and acidic residues" evidence="1">
    <location>
        <begin position="42"/>
        <end position="66"/>
    </location>
</feature>
<dbReference type="Proteomes" id="UP000835052">
    <property type="component" value="Unassembled WGS sequence"/>
</dbReference>
<proteinExistence type="predicted"/>
<keyword evidence="3" id="KW-1185">Reference proteome</keyword>
<reference evidence="2" key="1">
    <citation type="submission" date="2020-10" db="EMBL/GenBank/DDBJ databases">
        <authorList>
            <person name="Kikuchi T."/>
        </authorList>
    </citation>
    <scope>NUCLEOTIDE SEQUENCE</scope>
    <source>
        <strain evidence="2">NKZ352</strain>
    </source>
</reference>
<gene>
    <name evidence="2" type="ORF">CAUJ_LOCUS12313</name>
</gene>
<comment type="caution">
    <text evidence="2">The sequence shown here is derived from an EMBL/GenBank/DDBJ whole genome shotgun (WGS) entry which is preliminary data.</text>
</comment>